<dbReference type="EMBL" id="LR134355">
    <property type="protein sequence ID" value="VEG50803.1"/>
    <property type="molecule type" value="Genomic_DNA"/>
</dbReference>
<feature type="region of interest" description="Disordered" evidence="6">
    <location>
        <begin position="1"/>
        <end position="31"/>
    </location>
</feature>
<dbReference type="InterPro" id="IPR007213">
    <property type="entry name" value="Ppm1/Ppm2/Tcmp"/>
</dbReference>
<evidence type="ECO:0000256" key="3">
    <source>
        <dbReference type="ARBA" id="ARBA00022603"/>
    </source>
</evidence>
<evidence type="ECO:0000313" key="8">
    <source>
        <dbReference type="Proteomes" id="UP000282551"/>
    </source>
</evidence>
<feature type="region of interest" description="Disordered" evidence="6">
    <location>
        <begin position="397"/>
        <end position="455"/>
    </location>
</feature>
<organism evidence="7 8">
    <name type="scientific">Mycolicibacterium chitae</name>
    <name type="common">Mycobacterium chitae</name>
    <dbReference type="NCBI Taxonomy" id="1792"/>
    <lineage>
        <taxon>Bacteria</taxon>
        <taxon>Bacillati</taxon>
        <taxon>Actinomycetota</taxon>
        <taxon>Actinomycetes</taxon>
        <taxon>Mycobacteriales</taxon>
        <taxon>Mycobacteriaceae</taxon>
        <taxon>Mycolicibacterium</taxon>
    </lineage>
</organism>
<comment type="similarity">
    <text evidence="2">Belongs to the UPF0677 family.</text>
</comment>
<comment type="function">
    <text evidence="1">Exhibits S-adenosyl-L-methionine-dependent methyltransferase activity.</text>
</comment>
<keyword evidence="5" id="KW-0949">S-adenosyl-L-methionine</keyword>
<keyword evidence="3 7" id="KW-0489">Methyltransferase</keyword>
<dbReference type="Proteomes" id="UP000282551">
    <property type="component" value="Chromosome"/>
</dbReference>
<evidence type="ECO:0000256" key="5">
    <source>
        <dbReference type="ARBA" id="ARBA00022691"/>
    </source>
</evidence>
<accession>A0A3S4RWX1</accession>
<dbReference type="GO" id="GO:0032259">
    <property type="term" value="P:methylation"/>
    <property type="evidence" value="ECO:0007669"/>
    <property type="project" value="UniProtKB-KW"/>
</dbReference>
<dbReference type="AlphaFoldDB" id="A0A3S4RWX1"/>
<keyword evidence="4 7" id="KW-0808">Transferase</keyword>
<dbReference type="InterPro" id="IPR011610">
    <property type="entry name" value="SAM_mthyl_Trfase_ML2640-like"/>
</dbReference>
<name>A0A3S4RWX1_MYCCI</name>
<dbReference type="NCBIfam" id="TIGR00027">
    <property type="entry name" value="mthyl_TIGR00027"/>
    <property type="match status" value="1"/>
</dbReference>
<sequence>MISPHCTRSSRSPTSTSPATSPTTSTGVTCVTDPIRSARSIPSSITGSSATAWCSTHWIRLRPRHRSQRSGDPRRRNLGHRREHPPAAPGARRLPRKLGARRAVKLQLLMNHQLCRNQVPAQELTMPQITPVGTTARLTAAERAAESARPDRLFDDPFAALLAGEAGRELAAHFSRTTPFDNPTVAVRTRFFDDALTALVAGSAAGEQIVLLAAGMDTRAYRLGFPPGTTVYEVDRPEVLGLKASLLAGVGAETAAPSCALRAVAADLAHDWPSALRGAGLSVTRPVCWLVEGLTPYLTTAEVDLLLDRITALSAPGSHLMIDVLGQSLLEHPALQPMLEHLAQRGMAWVFGTETPEALLTRRGWQAQATCVGEVGNELDRWPFPMLHEEPGGCHRVTLSTRGGDRDARVPASGTPRRVRRCRTRRFDDLGSPNKTQRRHNSQEAPSGGNSRSIK</sequence>
<reference evidence="7 8" key="1">
    <citation type="submission" date="2018-12" db="EMBL/GenBank/DDBJ databases">
        <authorList>
            <consortium name="Pathogen Informatics"/>
        </authorList>
    </citation>
    <scope>NUCLEOTIDE SEQUENCE [LARGE SCALE GENOMIC DNA]</scope>
    <source>
        <strain evidence="7 8">NCTC10485</strain>
    </source>
</reference>
<feature type="region of interest" description="Disordered" evidence="6">
    <location>
        <begin position="64"/>
        <end position="97"/>
    </location>
</feature>
<evidence type="ECO:0000256" key="1">
    <source>
        <dbReference type="ARBA" id="ARBA00003907"/>
    </source>
</evidence>
<dbReference type="Pfam" id="PF04072">
    <property type="entry name" value="LCM"/>
    <property type="match status" value="1"/>
</dbReference>
<feature type="compositionally biased region" description="Polar residues" evidence="6">
    <location>
        <begin position="443"/>
        <end position="455"/>
    </location>
</feature>
<evidence type="ECO:0000256" key="2">
    <source>
        <dbReference type="ARBA" id="ARBA00008138"/>
    </source>
</evidence>
<gene>
    <name evidence="7" type="ORF">NCTC10485_05123</name>
</gene>
<dbReference type="GO" id="GO:0008168">
    <property type="term" value="F:methyltransferase activity"/>
    <property type="evidence" value="ECO:0007669"/>
    <property type="project" value="UniProtKB-KW"/>
</dbReference>
<dbReference type="Gene3D" id="3.40.50.150">
    <property type="entry name" value="Vaccinia Virus protein VP39"/>
    <property type="match status" value="1"/>
</dbReference>
<proteinExistence type="inferred from homology"/>
<evidence type="ECO:0000313" key="7">
    <source>
        <dbReference type="EMBL" id="VEG50803.1"/>
    </source>
</evidence>
<dbReference type="PANTHER" id="PTHR43619">
    <property type="entry name" value="S-ADENOSYL-L-METHIONINE-DEPENDENT METHYLTRANSFERASE YKTD-RELATED"/>
    <property type="match status" value="1"/>
</dbReference>
<dbReference type="SUPFAM" id="SSF53335">
    <property type="entry name" value="S-adenosyl-L-methionine-dependent methyltransferases"/>
    <property type="match status" value="1"/>
</dbReference>
<evidence type="ECO:0000256" key="4">
    <source>
        <dbReference type="ARBA" id="ARBA00022679"/>
    </source>
</evidence>
<keyword evidence="8" id="KW-1185">Reference proteome</keyword>
<evidence type="ECO:0000256" key="6">
    <source>
        <dbReference type="SAM" id="MobiDB-lite"/>
    </source>
</evidence>
<feature type="compositionally biased region" description="Low complexity" evidence="6">
    <location>
        <begin position="7"/>
        <end position="26"/>
    </location>
</feature>
<dbReference type="PANTHER" id="PTHR43619:SF2">
    <property type="entry name" value="S-ADENOSYL-L-METHIONINE-DEPENDENT METHYLTRANSFERASES SUPERFAMILY PROTEIN"/>
    <property type="match status" value="1"/>
</dbReference>
<dbReference type="EC" id="2.1.1.-" evidence="7"/>
<dbReference type="InterPro" id="IPR029063">
    <property type="entry name" value="SAM-dependent_MTases_sf"/>
</dbReference>
<protein>
    <submittedName>
        <fullName evidence="7">Putative methyltransferase</fullName>
        <ecNumber evidence="7">2.1.1.-</ecNumber>
    </submittedName>
</protein>